<evidence type="ECO:0000256" key="3">
    <source>
        <dbReference type="ARBA" id="ARBA00022448"/>
    </source>
</evidence>
<evidence type="ECO:0000313" key="9">
    <source>
        <dbReference type="EMBL" id="VEU81013.1"/>
    </source>
</evidence>
<evidence type="ECO:0000256" key="6">
    <source>
        <dbReference type="ARBA" id="ARBA00022989"/>
    </source>
</evidence>
<dbReference type="GO" id="GO:0005886">
    <property type="term" value="C:plasma membrane"/>
    <property type="evidence" value="ECO:0007669"/>
    <property type="project" value="UniProtKB-SubCell"/>
</dbReference>
<feature type="transmembrane region" description="Helical" evidence="8">
    <location>
        <begin position="51"/>
        <end position="69"/>
    </location>
</feature>
<evidence type="ECO:0000256" key="7">
    <source>
        <dbReference type="ARBA" id="ARBA00023136"/>
    </source>
</evidence>
<proteinExistence type="inferred from homology"/>
<evidence type="ECO:0000256" key="4">
    <source>
        <dbReference type="ARBA" id="ARBA00022475"/>
    </source>
</evidence>
<feature type="transmembrane region" description="Helical" evidence="8">
    <location>
        <begin position="244"/>
        <end position="260"/>
    </location>
</feature>
<dbReference type="InterPro" id="IPR000522">
    <property type="entry name" value="ABC_transptr_permease_BtuC"/>
</dbReference>
<dbReference type="InterPro" id="IPR037294">
    <property type="entry name" value="ABC_BtuC-like"/>
</dbReference>
<evidence type="ECO:0000256" key="8">
    <source>
        <dbReference type="SAM" id="Phobius"/>
    </source>
</evidence>
<keyword evidence="10" id="KW-1185">Reference proteome</keyword>
<feature type="transmembrane region" description="Helical" evidence="8">
    <location>
        <begin position="267"/>
        <end position="288"/>
    </location>
</feature>
<dbReference type="Gene3D" id="1.10.3470.10">
    <property type="entry name" value="ABC transporter involved in vitamin B12 uptake, BtuC"/>
    <property type="match status" value="1"/>
</dbReference>
<feature type="transmembrane region" description="Helical" evidence="8">
    <location>
        <begin position="106"/>
        <end position="128"/>
    </location>
</feature>
<dbReference type="STRING" id="1278311.GCA_000428705_00095"/>
<evidence type="ECO:0000256" key="5">
    <source>
        <dbReference type="ARBA" id="ARBA00022692"/>
    </source>
</evidence>
<feature type="transmembrane region" description="Helical" evidence="8">
    <location>
        <begin position="221"/>
        <end position="238"/>
    </location>
</feature>
<feature type="transmembrane region" description="Helical" evidence="8">
    <location>
        <begin position="294"/>
        <end position="313"/>
    </location>
</feature>
<keyword evidence="5 8" id="KW-0812">Transmembrane</keyword>
<dbReference type="EMBL" id="LR215048">
    <property type="protein sequence ID" value="VEU81013.1"/>
    <property type="molecule type" value="Genomic_DNA"/>
</dbReference>
<feature type="transmembrane region" description="Helical" evidence="8">
    <location>
        <begin position="180"/>
        <end position="200"/>
    </location>
</feature>
<organism evidence="9 10">
    <name type="scientific">Haploplasma axanthum</name>
    <name type="common">Acholeplasma axanthum</name>
    <dbReference type="NCBI Taxonomy" id="29552"/>
    <lineage>
        <taxon>Bacteria</taxon>
        <taxon>Bacillati</taxon>
        <taxon>Mycoplasmatota</taxon>
        <taxon>Mollicutes</taxon>
        <taxon>Acholeplasmatales</taxon>
        <taxon>Acholeplasmataceae</taxon>
        <taxon>Haploplasma</taxon>
    </lineage>
</organism>
<dbReference type="GO" id="GO:0022857">
    <property type="term" value="F:transmembrane transporter activity"/>
    <property type="evidence" value="ECO:0007669"/>
    <property type="project" value="InterPro"/>
</dbReference>
<dbReference type="KEGG" id="aaxa:NCTC10138_01403"/>
<name>A0A449BEX7_HAPAX</name>
<dbReference type="PANTHER" id="PTHR30472:SF27">
    <property type="entry name" value="PETROBACTIN IMPORT SYSTEM PERMEASE PROTEIN YCLN"/>
    <property type="match status" value="1"/>
</dbReference>
<comment type="subcellular location">
    <subcellularLocation>
        <location evidence="1">Cell membrane</location>
        <topology evidence="1">Multi-pass membrane protein</topology>
    </subcellularLocation>
</comment>
<keyword evidence="7 8" id="KW-0472">Membrane</keyword>
<gene>
    <name evidence="9" type="primary">feuB</name>
    <name evidence="9" type="ORF">NCTC10138_01403</name>
</gene>
<keyword evidence="6 8" id="KW-1133">Transmembrane helix</keyword>
<dbReference type="PANTHER" id="PTHR30472">
    <property type="entry name" value="FERRIC ENTEROBACTIN TRANSPORT SYSTEM PERMEASE PROTEIN"/>
    <property type="match status" value="1"/>
</dbReference>
<sequence length="328" mass="36257">MNKKRFLIIALFFILLIISLLIGVSNSVTIGALLKGDKNAWFIFLESRVPRTLVIVLTASSLSIAGLIMQAISRNKFISPSTAGTTNAAVLGVLIGFLFFGTQSLYIRFIFAFVFALLSSILFITVLNKIKVKNVIYVPLIGMMYGTLISSITTLIAQRFNALQTVSMLNLGSFSHITRLNSTLLIVLIPSLVLAVIFASQFNIVSLGEDFSKNLGVNYKRIMFIGLIVISVISASTYIVVGPLPFLGLIIPNIVTVYYGDNLKRNLFDVAIFGATFVLLNDIISRLLIFPYEISVGFTMGISGAIIFLILIFRKVKQKWVKNKRKCF</sequence>
<keyword evidence="4" id="KW-1003">Cell membrane</keyword>
<dbReference type="SUPFAM" id="SSF81345">
    <property type="entry name" value="ABC transporter involved in vitamin B12 uptake, BtuC"/>
    <property type="match status" value="1"/>
</dbReference>
<dbReference type="CDD" id="cd06550">
    <property type="entry name" value="TM_ABC_iron-siderophores_like"/>
    <property type="match status" value="1"/>
</dbReference>
<protein>
    <submittedName>
        <fullName evidence="9">Iron-uptake system permease protein FeuB</fullName>
    </submittedName>
</protein>
<dbReference type="AlphaFoldDB" id="A0A449BEX7"/>
<feature type="transmembrane region" description="Helical" evidence="8">
    <location>
        <begin position="81"/>
        <end position="100"/>
    </location>
</feature>
<accession>A0A449BEX7</accession>
<reference evidence="9 10" key="1">
    <citation type="submission" date="2019-01" db="EMBL/GenBank/DDBJ databases">
        <authorList>
            <consortium name="Pathogen Informatics"/>
        </authorList>
    </citation>
    <scope>NUCLEOTIDE SEQUENCE [LARGE SCALE GENOMIC DNA]</scope>
    <source>
        <strain evidence="9 10">NCTC10138</strain>
    </source>
</reference>
<evidence type="ECO:0000313" key="10">
    <source>
        <dbReference type="Proteomes" id="UP000289841"/>
    </source>
</evidence>
<comment type="similarity">
    <text evidence="2">Belongs to the binding-protein-dependent transport system permease family. FecCD subfamily.</text>
</comment>
<keyword evidence="3" id="KW-0813">Transport</keyword>
<dbReference type="GO" id="GO:0033214">
    <property type="term" value="P:siderophore-iron import into cell"/>
    <property type="evidence" value="ECO:0007669"/>
    <property type="project" value="TreeGrafter"/>
</dbReference>
<dbReference type="OrthoDB" id="9811975at2"/>
<dbReference type="Proteomes" id="UP000289841">
    <property type="component" value="Chromosome"/>
</dbReference>
<feature type="transmembrane region" description="Helical" evidence="8">
    <location>
        <begin position="135"/>
        <end position="160"/>
    </location>
</feature>
<dbReference type="Pfam" id="PF01032">
    <property type="entry name" value="FecCD"/>
    <property type="match status" value="1"/>
</dbReference>
<evidence type="ECO:0000256" key="1">
    <source>
        <dbReference type="ARBA" id="ARBA00004651"/>
    </source>
</evidence>
<evidence type="ECO:0000256" key="2">
    <source>
        <dbReference type="ARBA" id="ARBA00007935"/>
    </source>
</evidence>